<evidence type="ECO:0000256" key="3">
    <source>
        <dbReference type="ARBA" id="ARBA00022553"/>
    </source>
</evidence>
<accession>A0A3B0Z671</accession>
<dbReference type="EC" id="2.7.13.3" evidence="2"/>
<keyword evidence="9" id="KW-0175">Coiled coil</keyword>
<dbReference type="Gene3D" id="1.20.120.160">
    <property type="entry name" value="HPT domain"/>
    <property type="match status" value="1"/>
</dbReference>
<proteinExistence type="predicted"/>
<dbReference type="SUPFAM" id="SSF158472">
    <property type="entry name" value="HAMP domain-like"/>
    <property type="match status" value="1"/>
</dbReference>
<dbReference type="SMART" id="SM00388">
    <property type="entry name" value="HisKA"/>
    <property type="match status" value="1"/>
</dbReference>
<feature type="coiled-coil region" evidence="9">
    <location>
        <begin position="689"/>
        <end position="716"/>
    </location>
</feature>
<dbReference type="PANTHER" id="PTHR45339:SF5">
    <property type="entry name" value="HISTIDINE KINASE"/>
    <property type="match status" value="1"/>
</dbReference>
<dbReference type="InterPro" id="IPR008207">
    <property type="entry name" value="Sig_transdc_His_kin_Hpt_dom"/>
</dbReference>
<dbReference type="Gene3D" id="3.30.565.10">
    <property type="entry name" value="Histidine kinase-like ATPase, C-terminal domain"/>
    <property type="match status" value="1"/>
</dbReference>
<keyword evidence="10" id="KW-1133">Transmembrane helix</keyword>
<dbReference type="PANTHER" id="PTHR45339">
    <property type="entry name" value="HYBRID SIGNAL TRANSDUCTION HISTIDINE KINASE J"/>
    <property type="match status" value="1"/>
</dbReference>
<dbReference type="InterPro" id="IPR003661">
    <property type="entry name" value="HisK_dim/P_dom"/>
</dbReference>
<feature type="domain" description="Response regulatory" evidence="12">
    <location>
        <begin position="840"/>
        <end position="959"/>
    </location>
</feature>
<keyword evidence="6" id="KW-0418">Kinase</keyword>
<feature type="transmembrane region" description="Helical" evidence="10">
    <location>
        <begin position="13"/>
        <end position="34"/>
    </location>
</feature>
<dbReference type="InterPro" id="IPR036890">
    <property type="entry name" value="HATPase_C_sf"/>
</dbReference>
<evidence type="ECO:0000259" key="12">
    <source>
        <dbReference type="PROSITE" id="PS50110"/>
    </source>
</evidence>
<dbReference type="CDD" id="cd06225">
    <property type="entry name" value="HAMP"/>
    <property type="match status" value="1"/>
</dbReference>
<evidence type="ECO:0000256" key="8">
    <source>
        <dbReference type="ARBA" id="ARBA00023012"/>
    </source>
</evidence>
<dbReference type="InterPro" id="IPR005467">
    <property type="entry name" value="His_kinase_dom"/>
</dbReference>
<dbReference type="GO" id="GO:0005886">
    <property type="term" value="C:plasma membrane"/>
    <property type="evidence" value="ECO:0007669"/>
    <property type="project" value="UniProtKB-SubCell"/>
</dbReference>
<dbReference type="SUPFAM" id="SSF52172">
    <property type="entry name" value="CheY-like"/>
    <property type="match status" value="2"/>
</dbReference>
<dbReference type="GO" id="GO:0000155">
    <property type="term" value="F:phosphorelay sensor kinase activity"/>
    <property type="evidence" value="ECO:0007669"/>
    <property type="project" value="InterPro"/>
</dbReference>
<feature type="domain" description="HAMP" evidence="13">
    <location>
        <begin position="207"/>
        <end position="259"/>
    </location>
</feature>
<dbReference type="CDD" id="cd00082">
    <property type="entry name" value="HisKA"/>
    <property type="match status" value="1"/>
</dbReference>
<protein>
    <recommendedName>
        <fullName evidence="2">histidine kinase</fullName>
        <ecNumber evidence="2">2.7.13.3</ecNumber>
    </recommendedName>
</protein>
<evidence type="ECO:0000256" key="5">
    <source>
        <dbReference type="ARBA" id="ARBA00022741"/>
    </source>
</evidence>
<dbReference type="SUPFAM" id="SSF47384">
    <property type="entry name" value="Homodimeric domain of signal transducing histidine kinase"/>
    <property type="match status" value="1"/>
</dbReference>
<dbReference type="Gene3D" id="3.40.50.2300">
    <property type="match status" value="2"/>
</dbReference>
<dbReference type="InterPro" id="IPR036097">
    <property type="entry name" value="HisK_dim/P_sf"/>
</dbReference>
<name>A0A3B0Z671_9ZZZZ</name>
<sequence length="1109" mass="125930">MVRFEHLTIRTKIIILALSGLIGFFIYFLTTVYVSTKISDNIEHVKNQEYPTILLINSIQKSLNQVRNIVAEAVSQEDADSLSEINHHVDKIRFGLEKIKDLSPTLLDDIVFLERTFTQYYSSINIAAQSVLNGQKIEDILNILRESQHNYDSFYERLVSLGKSQENQLTKELEQSKNQIKNFQIYGMIVGAAIFFILFFLMHKISTQINQKITYAISIANKIAEQQFDIDIQHNNKNEIGLLLTAINRMRNELWSNSRWQKATTRFINVLDNTDMSMAIHNASNEIFIELNLLGLALYTSSDATVLKPECIISHAQENIESRSLMNDDFAHKVFQTQKVKQISGPFNEQTFSISISIGKLKPKIIIGWPVLSGNECVGVIVMFSNHIISEEEKIYLDNISARLGGRITSAKLEKSHLKLIKNLKIANEESLLASKAKSDFLAMMSHEIRTPMNGVIGMTSLLQKTKLTNKQQHYCDTSLKSAQSLLTIINDILDFSKIEAGKMELELLPFDLRSVAEDVIEIISMRNRDKNIEFLLHYKQETQRFVIGDPDRVRQILLNLLSNAIKFTEKGFILTTVEVTHVENKLMTFQISVQDTGIGIPQDKISTIFHNFNQGDGSTTRKYGGTGLGLAITQQLCQMMDGDIWLNSTLGQGSTFRFDIKLSESKQEIKPSTVGEFEFLRGLKCLIIDNTTTARMILEEQLSELELNIHQVSSATSGLQKLTQGVSENKPFQIVITDHHMPEMNGDIFTREIRKNNLLDKGALIFVSSSLHHDGISHLKDLGVDGYLMKPIRYVEITQALSIIWNAKQAGKNIPLVTKDTIQHKPVKKHHQFKLKDTNILLVEDNPTNQMVATEMLEAIGCSITSAGNGLEAVNIIHNESFDLIFMDCQMPEMDGFEATKKIREHEEKMITPRNIIIAFTANAIMGDKEKTLNAGMDDYISKPVSDQSLQNILMKWLPDKLINPEENTEPPLDTEKCIINHNEEPILDLIPFNKLKILFKEKFTKAIETNITTIEKNVKKAQDALENRNFDALTMSMHSLKSSSRQFGAMRLGDIAEKIESHSQKKEWDCIEDLLCELQSIRDETINCYMKATQDQTSQPDQELTHH</sequence>
<dbReference type="Gene3D" id="6.10.340.10">
    <property type="match status" value="1"/>
</dbReference>
<keyword evidence="5" id="KW-0547">Nucleotide-binding</keyword>
<dbReference type="AlphaFoldDB" id="A0A3B0Z671"/>
<dbReference type="InterPro" id="IPR003594">
    <property type="entry name" value="HATPase_dom"/>
</dbReference>
<evidence type="ECO:0000313" key="15">
    <source>
        <dbReference type="EMBL" id="VAW87041.1"/>
    </source>
</evidence>
<feature type="domain" description="Histidine kinase" evidence="11">
    <location>
        <begin position="444"/>
        <end position="665"/>
    </location>
</feature>
<dbReference type="Pfam" id="PF02518">
    <property type="entry name" value="HATPase_c"/>
    <property type="match status" value="1"/>
</dbReference>
<evidence type="ECO:0000259" key="14">
    <source>
        <dbReference type="PROSITE" id="PS50894"/>
    </source>
</evidence>
<evidence type="ECO:0000259" key="11">
    <source>
        <dbReference type="PROSITE" id="PS50109"/>
    </source>
</evidence>
<dbReference type="Gene3D" id="1.10.287.130">
    <property type="match status" value="1"/>
</dbReference>
<evidence type="ECO:0000256" key="9">
    <source>
        <dbReference type="SAM" id="Coils"/>
    </source>
</evidence>
<dbReference type="InterPro" id="IPR036641">
    <property type="entry name" value="HPT_dom_sf"/>
</dbReference>
<gene>
    <name evidence="15" type="ORF">MNBD_GAMMA16-607</name>
</gene>
<dbReference type="InterPro" id="IPR011006">
    <property type="entry name" value="CheY-like_superfamily"/>
</dbReference>
<dbReference type="SMART" id="SM00387">
    <property type="entry name" value="HATPase_c"/>
    <property type="match status" value="1"/>
</dbReference>
<keyword evidence="10" id="KW-0812">Transmembrane</keyword>
<dbReference type="PROSITE" id="PS50109">
    <property type="entry name" value="HIS_KIN"/>
    <property type="match status" value="1"/>
</dbReference>
<dbReference type="SUPFAM" id="SSF47226">
    <property type="entry name" value="Histidine-containing phosphotransfer domain, HPT domain"/>
    <property type="match status" value="1"/>
</dbReference>
<feature type="domain" description="HPt" evidence="14">
    <location>
        <begin position="1001"/>
        <end position="1094"/>
    </location>
</feature>
<keyword evidence="7" id="KW-0067">ATP-binding</keyword>
<dbReference type="PROSITE" id="PS50894">
    <property type="entry name" value="HPT"/>
    <property type="match status" value="1"/>
</dbReference>
<dbReference type="InterPro" id="IPR004358">
    <property type="entry name" value="Sig_transdc_His_kin-like_C"/>
</dbReference>
<dbReference type="PROSITE" id="PS50885">
    <property type="entry name" value="HAMP"/>
    <property type="match status" value="1"/>
</dbReference>
<evidence type="ECO:0000256" key="7">
    <source>
        <dbReference type="ARBA" id="ARBA00022840"/>
    </source>
</evidence>
<dbReference type="FunFam" id="1.10.287.130:FF:000002">
    <property type="entry name" value="Two-component osmosensing histidine kinase"/>
    <property type="match status" value="1"/>
</dbReference>
<dbReference type="Pfam" id="PF00512">
    <property type="entry name" value="HisKA"/>
    <property type="match status" value="1"/>
</dbReference>
<dbReference type="FunFam" id="3.30.565.10:FF:000010">
    <property type="entry name" value="Sensor histidine kinase RcsC"/>
    <property type="match status" value="1"/>
</dbReference>
<dbReference type="Pfam" id="PF01627">
    <property type="entry name" value="Hpt"/>
    <property type="match status" value="1"/>
</dbReference>
<keyword evidence="4" id="KW-0808">Transferase</keyword>
<keyword evidence="8" id="KW-0902">Two-component regulatory system</keyword>
<dbReference type="PROSITE" id="PS50110">
    <property type="entry name" value="RESPONSE_REGULATORY"/>
    <property type="match status" value="2"/>
</dbReference>
<evidence type="ECO:0000256" key="4">
    <source>
        <dbReference type="ARBA" id="ARBA00022679"/>
    </source>
</evidence>
<dbReference type="GO" id="GO:0005524">
    <property type="term" value="F:ATP binding"/>
    <property type="evidence" value="ECO:0007669"/>
    <property type="project" value="UniProtKB-KW"/>
</dbReference>
<dbReference type="InterPro" id="IPR003660">
    <property type="entry name" value="HAMP_dom"/>
</dbReference>
<keyword evidence="3" id="KW-0597">Phosphoprotein</keyword>
<organism evidence="15">
    <name type="scientific">hydrothermal vent metagenome</name>
    <dbReference type="NCBI Taxonomy" id="652676"/>
    <lineage>
        <taxon>unclassified sequences</taxon>
        <taxon>metagenomes</taxon>
        <taxon>ecological metagenomes</taxon>
    </lineage>
</organism>
<dbReference type="PRINTS" id="PR00344">
    <property type="entry name" value="BCTRLSENSOR"/>
</dbReference>
<dbReference type="CDD" id="cd16922">
    <property type="entry name" value="HATPase_EvgS-ArcB-TorS-like"/>
    <property type="match status" value="1"/>
</dbReference>
<dbReference type="SMART" id="SM00448">
    <property type="entry name" value="REC"/>
    <property type="match status" value="2"/>
</dbReference>
<dbReference type="Pfam" id="PF00072">
    <property type="entry name" value="Response_reg"/>
    <property type="match status" value="2"/>
</dbReference>
<keyword evidence="10" id="KW-0472">Membrane</keyword>
<reference evidence="15" key="1">
    <citation type="submission" date="2018-06" db="EMBL/GenBank/DDBJ databases">
        <authorList>
            <person name="Zhirakovskaya E."/>
        </authorList>
    </citation>
    <scope>NUCLEOTIDE SEQUENCE</scope>
</reference>
<feature type="transmembrane region" description="Helical" evidence="10">
    <location>
        <begin position="183"/>
        <end position="202"/>
    </location>
</feature>
<feature type="domain" description="Response regulatory" evidence="12">
    <location>
        <begin position="685"/>
        <end position="806"/>
    </location>
</feature>
<evidence type="ECO:0000256" key="1">
    <source>
        <dbReference type="ARBA" id="ARBA00000085"/>
    </source>
</evidence>
<evidence type="ECO:0000256" key="6">
    <source>
        <dbReference type="ARBA" id="ARBA00022777"/>
    </source>
</evidence>
<dbReference type="CDD" id="cd17546">
    <property type="entry name" value="REC_hyHK_CKI1_RcsC-like"/>
    <property type="match status" value="1"/>
</dbReference>
<evidence type="ECO:0000256" key="2">
    <source>
        <dbReference type="ARBA" id="ARBA00012438"/>
    </source>
</evidence>
<comment type="catalytic activity">
    <reaction evidence="1">
        <text>ATP + protein L-histidine = ADP + protein N-phospho-L-histidine.</text>
        <dbReference type="EC" id="2.7.13.3"/>
    </reaction>
</comment>
<evidence type="ECO:0000259" key="13">
    <source>
        <dbReference type="PROSITE" id="PS50885"/>
    </source>
</evidence>
<dbReference type="EMBL" id="UOFO01000109">
    <property type="protein sequence ID" value="VAW87041.1"/>
    <property type="molecule type" value="Genomic_DNA"/>
</dbReference>
<dbReference type="InterPro" id="IPR001789">
    <property type="entry name" value="Sig_transdc_resp-reg_receiver"/>
</dbReference>
<evidence type="ECO:0000256" key="10">
    <source>
        <dbReference type="SAM" id="Phobius"/>
    </source>
</evidence>
<dbReference type="SUPFAM" id="SSF55874">
    <property type="entry name" value="ATPase domain of HSP90 chaperone/DNA topoisomerase II/histidine kinase"/>
    <property type="match status" value="1"/>
</dbReference>